<comment type="caution">
    <text evidence="5">The sequence shown here is derived from an EMBL/GenBank/DDBJ whole genome shotgun (WGS) entry which is preliminary data.</text>
</comment>
<dbReference type="InterPro" id="IPR013154">
    <property type="entry name" value="ADH-like_N"/>
</dbReference>
<keyword evidence="1" id="KW-0479">Metal-binding</keyword>
<evidence type="ECO:0000256" key="1">
    <source>
        <dbReference type="ARBA" id="ARBA00022723"/>
    </source>
</evidence>
<sequence length="141" mass="14928">MQAARYYGNRDVRIDDVEEPSPGADDVVIEVAACGICGSDLGEYLHGPRHEGDDYLPYTMGHELAGTVVEAGENADVEVGTEIVLNPLVPCGDCPSCDEARYNLCRNLEVIGAQRPGGYAERVTAPAGNVVPLPDGVSPEL</sequence>
<keyword evidence="6" id="KW-1185">Reference proteome</keyword>
<dbReference type="GO" id="GO:0016616">
    <property type="term" value="F:oxidoreductase activity, acting on the CH-OH group of donors, NAD or NADP as acceptor"/>
    <property type="evidence" value="ECO:0007669"/>
    <property type="project" value="UniProtKB-ARBA"/>
</dbReference>
<dbReference type="InterPro" id="IPR011032">
    <property type="entry name" value="GroES-like_sf"/>
</dbReference>
<dbReference type="GO" id="GO:0043168">
    <property type="term" value="F:anion binding"/>
    <property type="evidence" value="ECO:0007669"/>
    <property type="project" value="UniProtKB-ARBA"/>
</dbReference>
<dbReference type="Proteomes" id="UP001596328">
    <property type="component" value="Unassembled WGS sequence"/>
</dbReference>
<keyword evidence="2" id="KW-0862">Zinc</keyword>
<accession>A0ABD5RY41</accession>
<dbReference type="PROSITE" id="PS00059">
    <property type="entry name" value="ADH_ZINC"/>
    <property type="match status" value="1"/>
</dbReference>
<evidence type="ECO:0000259" key="4">
    <source>
        <dbReference type="Pfam" id="PF08240"/>
    </source>
</evidence>
<dbReference type="GO" id="GO:0044281">
    <property type="term" value="P:small molecule metabolic process"/>
    <property type="evidence" value="ECO:0007669"/>
    <property type="project" value="UniProtKB-ARBA"/>
</dbReference>
<dbReference type="GO" id="GO:0051262">
    <property type="term" value="P:protein tetramerization"/>
    <property type="evidence" value="ECO:0007669"/>
    <property type="project" value="UniProtKB-ARBA"/>
</dbReference>
<evidence type="ECO:0000313" key="5">
    <source>
        <dbReference type="EMBL" id="MFC6724251.1"/>
    </source>
</evidence>
<dbReference type="AlphaFoldDB" id="A0ABD5RY41"/>
<dbReference type="GO" id="GO:0046872">
    <property type="term" value="F:metal ion binding"/>
    <property type="evidence" value="ECO:0007669"/>
    <property type="project" value="UniProtKB-KW"/>
</dbReference>
<dbReference type="InterPro" id="IPR050129">
    <property type="entry name" value="Zn_alcohol_dh"/>
</dbReference>
<evidence type="ECO:0000256" key="3">
    <source>
        <dbReference type="ARBA" id="ARBA00023002"/>
    </source>
</evidence>
<gene>
    <name evidence="5" type="ORF">ACFQE1_07660</name>
</gene>
<dbReference type="PANTHER" id="PTHR43401:SF2">
    <property type="entry name" value="L-THREONINE 3-DEHYDROGENASE"/>
    <property type="match status" value="1"/>
</dbReference>
<keyword evidence="3" id="KW-0560">Oxidoreductase</keyword>
<evidence type="ECO:0000256" key="2">
    <source>
        <dbReference type="ARBA" id="ARBA00022833"/>
    </source>
</evidence>
<dbReference type="SUPFAM" id="SSF50129">
    <property type="entry name" value="GroES-like"/>
    <property type="match status" value="1"/>
</dbReference>
<reference evidence="5 6" key="1">
    <citation type="journal article" date="2019" name="Int. J. Syst. Evol. Microbiol.">
        <title>The Global Catalogue of Microorganisms (GCM) 10K type strain sequencing project: providing services to taxonomists for standard genome sequencing and annotation.</title>
        <authorList>
            <consortium name="The Broad Institute Genomics Platform"/>
            <consortium name="The Broad Institute Genome Sequencing Center for Infectious Disease"/>
            <person name="Wu L."/>
            <person name="Ma J."/>
        </authorList>
    </citation>
    <scope>NUCLEOTIDE SEQUENCE [LARGE SCALE GENOMIC DNA]</scope>
    <source>
        <strain evidence="5 6">NBRC 111368</strain>
    </source>
</reference>
<organism evidence="5 6">
    <name type="scientific">Halobium palmae</name>
    <dbReference type="NCBI Taxonomy" id="1776492"/>
    <lineage>
        <taxon>Archaea</taxon>
        <taxon>Methanobacteriati</taxon>
        <taxon>Methanobacteriota</taxon>
        <taxon>Stenosarchaea group</taxon>
        <taxon>Halobacteria</taxon>
        <taxon>Halobacteriales</taxon>
        <taxon>Haloferacaceae</taxon>
        <taxon>Halobium</taxon>
    </lineage>
</organism>
<dbReference type="Pfam" id="PF08240">
    <property type="entry name" value="ADH_N"/>
    <property type="match status" value="1"/>
</dbReference>
<name>A0ABD5RY41_9EURY</name>
<dbReference type="PANTHER" id="PTHR43401">
    <property type="entry name" value="L-THREONINE 3-DEHYDROGENASE"/>
    <property type="match status" value="1"/>
</dbReference>
<feature type="non-terminal residue" evidence="5">
    <location>
        <position position="141"/>
    </location>
</feature>
<dbReference type="Gene3D" id="3.90.180.10">
    <property type="entry name" value="Medium-chain alcohol dehydrogenases, catalytic domain"/>
    <property type="match status" value="1"/>
</dbReference>
<feature type="domain" description="Alcohol dehydrogenase-like N-terminal" evidence="4">
    <location>
        <begin position="23"/>
        <end position="135"/>
    </location>
</feature>
<protein>
    <submittedName>
        <fullName evidence="5">Alcohol dehydrogenase catalytic domain-containing protein</fullName>
    </submittedName>
</protein>
<dbReference type="GO" id="GO:0030554">
    <property type="term" value="F:adenyl nucleotide binding"/>
    <property type="evidence" value="ECO:0007669"/>
    <property type="project" value="UniProtKB-ARBA"/>
</dbReference>
<dbReference type="EMBL" id="JBHSWU010000132">
    <property type="protein sequence ID" value="MFC6724251.1"/>
    <property type="molecule type" value="Genomic_DNA"/>
</dbReference>
<proteinExistence type="predicted"/>
<dbReference type="InterPro" id="IPR002328">
    <property type="entry name" value="ADH_Zn_CS"/>
</dbReference>
<evidence type="ECO:0000313" key="6">
    <source>
        <dbReference type="Proteomes" id="UP001596328"/>
    </source>
</evidence>